<keyword evidence="6 11" id="KW-0812">Transmembrane</keyword>
<accession>A0A7W9AGF5</accession>
<dbReference type="InterPro" id="IPR051045">
    <property type="entry name" value="TonB-dependent_transducer"/>
</dbReference>
<dbReference type="Gene3D" id="3.30.1150.10">
    <property type="match status" value="1"/>
</dbReference>
<dbReference type="GO" id="GO:0015031">
    <property type="term" value="P:protein transport"/>
    <property type="evidence" value="ECO:0007669"/>
    <property type="project" value="UniProtKB-KW"/>
</dbReference>
<name>A0A7W9AGF5_9SPHN</name>
<evidence type="ECO:0000313" key="14">
    <source>
        <dbReference type="Proteomes" id="UP000549617"/>
    </source>
</evidence>
<dbReference type="InterPro" id="IPR037682">
    <property type="entry name" value="TonB_C"/>
</dbReference>
<feature type="transmembrane region" description="Helical" evidence="11">
    <location>
        <begin position="12"/>
        <end position="30"/>
    </location>
</feature>
<evidence type="ECO:0000256" key="5">
    <source>
        <dbReference type="ARBA" id="ARBA00022519"/>
    </source>
</evidence>
<evidence type="ECO:0000256" key="2">
    <source>
        <dbReference type="ARBA" id="ARBA00006555"/>
    </source>
</evidence>
<evidence type="ECO:0000313" key="13">
    <source>
        <dbReference type="EMBL" id="MBB5685155.1"/>
    </source>
</evidence>
<dbReference type="NCBIfam" id="TIGR01352">
    <property type="entry name" value="tonB_Cterm"/>
    <property type="match status" value="1"/>
</dbReference>
<proteinExistence type="inferred from homology"/>
<comment type="caution">
    <text evidence="13">The sequence shown here is derived from an EMBL/GenBank/DDBJ whole genome shotgun (WGS) entry which is preliminary data.</text>
</comment>
<evidence type="ECO:0000259" key="12">
    <source>
        <dbReference type="PROSITE" id="PS52015"/>
    </source>
</evidence>
<dbReference type="AlphaFoldDB" id="A0A7W9AGF5"/>
<comment type="similarity">
    <text evidence="2">Belongs to the TonB family.</text>
</comment>
<evidence type="ECO:0000256" key="10">
    <source>
        <dbReference type="SAM" id="MobiDB-lite"/>
    </source>
</evidence>
<gene>
    <name evidence="13" type="ORF">FHS49_001163</name>
</gene>
<comment type="subcellular location">
    <subcellularLocation>
        <location evidence="1">Cell inner membrane</location>
        <topology evidence="1">Single-pass membrane protein</topology>
        <orientation evidence="1">Periplasmic side</orientation>
    </subcellularLocation>
</comment>
<dbReference type="InterPro" id="IPR006260">
    <property type="entry name" value="TonB/TolA_C"/>
</dbReference>
<dbReference type="GO" id="GO:0055085">
    <property type="term" value="P:transmembrane transport"/>
    <property type="evidence" value="ECO:0007669"/>
    <property type="project" value="InterPro"/>
</dbReference>
<dbReference type="EMBL" id="JACIJC010000002">
    <property type="protein sequence ID" value="MBB5685155.1"/>
    <property type="molecule type" value="Genomic_DNA"/>
</dbReference>
<dbReference type="GO" id="GO:0005886">
    <property type="term" value="C:plasma membrane"/>
    <property type="evidence" value="ECO:0007669"/>
    <property type="project" value="UniProtKB-SubCell"/>
</dbReference>
<keyword evidence="9 11" id="KW-0472">Membrane</keyword>
<protein>
    <submittedName>
        <fullName evidence="13">Protein TonB</fullName>
    </submittedName>
</protein>
<evidence type="ECO:0000256" key="1">
    <source>
        <dbReference type="ARBA" id="ARBA00004383"/>
    </source>
</evidence>
<keyword evidence="14" id="KW-1185">Reference proteome</keyword>
<feature type="region of interest" description="Disordered" evidence="10">
    <location>
        <begin position="55"/>
        <end position="79"/>
    </location>
</feature>
<keyword evidence="4" id="KW-1003">Cell membrane</keyword>
<keyword evidence="3" id="KW-0813">Transport</keyword>
<evidence type="ECO:0000256" key="3">
    <source>
        <dbReference type="ARBA" id="ARBA00022448"/>
    </source>
</evidence>
<evidence type="ECO:0000256" key="4">
    <source>
        <dbReference type="ARBA" id="ARBA00022475"/>
    </source>
</evidence>
<evidence type="ECO:0000256" key="9">
    <source>
        <dbReference type="ARBA" id="ARBA00023136"/>
    </source>
</evidence>
<dbReference type="Pfam" id="PF03544">
    <property type="entry name" value="TonB_C"/>
    <property type="match status" value="1"/>
</dbReference>
<evidence type="ECO:0000256" key="8">
    <source>
        <dbReference type="ARBA" id="ARBA00022989"/>
    </source>
</evidence>
<evidence type="ECO:0000256" key="7">
    <source>
        <dbReference type="ARBA" id="ARBA00022927"/>
    </source>
</evidence>
<sequence length="251" mass="25558">MRLPIRIGAPAAASLLVNGLMVAALLNLGIGGMTSHKPPRAIAVMDLAVLKGAEDGVEEAQSANEPAGEPSPTPPAAAPTAVAAIVPPPPMPVPGARAAPSLPLAAQSTAPAAPAATSPAKAAPSIAAASASASASASEVRKGARDGLDANAPSGTSRSYAARVRSWLLAHKTYPRRAKMRREEGVVRVFFVIDRGGRLMEGWVTAGSGFLSLDEEAAAMLRRASPYPSAPSEVRGDRIEISAPVEFTLPL</sequence>
<dbReference type="PANTHER" id="PTHR33446">
    <property type="entry name" value="PROTEIN TONB-RELATED"/>
    <property type="match status" value="1"/>
</dbReference>
<feature type="domain" description="TonB C-terminal" evidence="12">
    <location>
        <begin position="159"/>
        <end position="251"/>
    </location>
</feature>
<keyword evidence="7" id="KW-0653">Protein transport</keyword>
<dbReference type="PROSITE" id="PS52015">
    <property type="entry name" value="TONB_CTD"/>
    <property type="match status" value="1"/>
</dbReference>
<keyword evidence="5" id="KW-0997">Cell inner membrane</keyword>
<evidence type="ECO:0000256" key="11">
    <source>
        <dbReference type="SAM" id="Phobius"/>
    </source>
</evidence>
<keyword evidence="8 11" id="KW-1133">Transmembrane helix</keyword>
<dbReference type="RefSeq" id="WP_184016273.1">
    <property type="nucleotide sequence ID" value="NZ_JACIJC010000002.1"/>
</dbReference>
<reference evidence="13 14" key="1">
    <citation type="submission" date="2020-08" db="EMBL/GenBank/DDBJ databases">
        <title>Genomic Encyclopedia of Type Strains, Phase IV (KMG-IV): sequencing the most valuable type-strain genomes for metagenomic binning, comparative biology and taxonomic classification.</title>
        <authorList>
            <person name="Goeker M."/>
        </authorList>
    </citation>
    <scope>NUCLEOTIDE SEQUENCE [LARGE SCALE GENOMIC DNA]</scope>
    <source>
        <strain evidence="13 14">DSM 25079</strain>
    </source>
</reference>
<dbReference type="Proteomes" id="UP000549617">
    <property type="component" value="Unassembled WGS sequence"/>
</dbReference>
<dbReference type="SUPFAM" id="SSF74653">
    <property type="entry name" value="TolA/TonB C-terminal domain"/>
    <property type="match status" value="1"/>
</dbReference>
<evidence type="ECO:0000256" key="6">
    <source>
        <dbReference type="ARBA" id="ARBA00022692"/>
    </source>
</evidence>
<organism evidence="13 14">
    <name type="scientific">Sphingobium boeckii</name>
    <dbReference type="NCBI Taxonomy" id="1082345"/>
    <lineage>
        <taxon>Bacteria</taxon>
        <taxon>Pseudomonadati</taxon>
        <taxon>Pseudomonadota</taxon>
        <taxon>Alphaproteobacteria</taxon>
        <taxon>Sphingomonadales</taxon>
        <taxon>Sphingomonadaceae</taxon>
        <taxon>Sphingobium</taxon>
    </lineage>
</organism>